<name>A0ABS6HJ25_9PROT</name>
<comment type="caution">
    <text evidence="1">The sequence shown here is derived from an EMBL/GenBank/DDBJ whole genome shotgun (WGS) entry which is preliminary data.</text>
</comment>
<gene>
    <name evidence="1" type="ORF">JJQ90_26295</name>
</gene>
<protein>
    <submittedName>
        <fullName evidence="1">Uncharacterized protein</fullName>
    </submittedName>
</protein>
<dbReference type="EMBL" id="JAERQM010000014">
    <property type="protein sequence ID" value="MBU8547255.1"/>
    <property type="molecule type" value="Genomic_DNA"/>
</dbReference>
<dbReference type="RefSeq" id="WP_216879239.1">
    <property type="nucleotide sequence ID" value="NZ_JAERQM010000014.1"/>
</dbReference>
<dbReference type="Proteomes" id="UP000689967">
    <property type="component" value="Unassembled WGS sequence"/>
</dbReference>
<proteinExistence type="predicted"/>
<keyword evidence="2" id="KW-1185">Reference proteome</keyword>
<organism evidence="1 2">
    <name type="scientific">Falsiroseomonas oleicola</name>
    <dbReference type="NCBI Taxonomy" id="2801474"/>
    <lineage>
        <taxon>Bacteria</taxon>
        <taxon>Pseudomonadati</taxon>
        <taxon>Pseudomonadota</taxon>
        <taxon>Alphaproteobacteria</taxon>
        <taxon>Acetobacterales</taxon>
        <taxon>Roseomonadaceae</taxon>
        <taxon>Falsiroseomonas</taxon>
    </lineage>
</organism>
<sequence>MPLQSRWDASRNLIRDMILALLAKPGEAAELREPLLRTAELYAEDPLVPQAERDEWIRLARRLQRPADGTA</sequence>
<reference evidence="1 2" key="1">
    <citation type="submission" date="2021-01" db="EMBL/GenBank/DDBJ databases">
        <title>Roseomonas sp. nov, a bacterium isolated from an oil production mixture in Yumen Oilfield.</title>
        <authorList>
            <person name="Wu D."/>
        </authorList>
    </citation>
    <scope>NUCLEOTIDE SEQUENCE [LARGE SCALE GENOMIC DNA]</scope>
    <source>
        <strain evidence="1 2">ROY-5-3</strain>
    </source>
</reference>
<evidence type="ECO:0000313" key="2">
    <source>
        <dbReference type="Proteomes" id="UP000689967"/>
    </source>
</evidence>
<accession>A0ABS6HJ25</accession>
<evidence type="ECO:0000313" key="1">
    <source>
        <dbReference type="EMBL" id="MBU8547255.1"/>
    </source>
</evidence>